<feature type="chain" id="PRO_5001642553" description="ACB domain-containing protein" evidence="4">
    <location>
        <begin position="31"/>
        <end position="272"/>
    </location>
</feature>
<dbReference type="GO" id="GO:0000062">
    <property type="term" value="F:fatty-acyl-CoA binding"/>
    <property type="evidence" value="ECO:0007669"/>
    <property type="project" value="InterPro"/>
</dbReference>
<protein>
    <recommendedName>
        <fullName evidence="5">ACB domain-containing protein</fullName>
    </recommendedName>
</protein>
<organism evidence="6 7">
    <name type="scientific">Jatropha curcas</name>
    <name type="common">Barbados nut</name>
    <dbReference type="NCBI Taxonomy" id="180498"/>
    <lineage>
        <taxon>Eukaryota</taxon>
        <taxon>Viridiplantae</taxon>
        <taxon>Streptophyta</taxon>
        <taxon>Embryophyta</taxon>
        <taxon>Tracheophyta</taxon>
        <taxon>Spermatophyta</taxon>
        <taxon>Magnoliopsida</taxon>
        <taxon>eudicotyledons</taxon>
        <taxon>Gunneridae</taxon>
        <taxon>Pentapetalae</taxon>
        <taxon>rosids</taxon>
        <taxon>fabids</taxon>
        <taxon>Malpighiales</taxon>
        <taxon>Euphorbiaceae</taxon>
        <taxon>Crotonoideae</taxon>
        <taxon>Jatropheae</taxon>
        <taxon>Jatropha</taxon>
    </lineage>
</organism>
<dbReference type="PROSITE" id="PS51228">
    <property type="entry name" value="ACB_2"/>
    <property type="match status" value="1"/>
</dbReference>
<proteinExistence type="inferred from homology"/>
<dbReference type="InterPro" id="IPR000582">
    <property type="entry name" value="Acyl-CoA-binding_protein"/>
</dbReference>
<feature type="domain" description="ACB" evidence="5">
    <location>
        <begin position="169"/>
        <end position="260"/>
    </location>
</feature>
<evidence type="ECO:0000256" key="4">
    <source>
        <dbReference type="SAM" id="SignalP"/>
    </source>
</evidence>
<evidence type="ECO:0000259" key="5">
    <source>
        <dbReference type="PROSITE" id="PS51228"/>
    </source>
</evidence>
<dbReference type="PANTHER" id="PTHR23310:SF105">
    <property type="entry name" value="ACYL-COA-BINDING DOMAIN-CONTAINING PROTEIN 5"/>
    <property type="match status" value="1"/>
</dbReference>
<feature type="region of interest" description="Disordered" evidence="3">
    <location>
        <begin position="108"/>
        <end position="132"/>
    </location>
</feature>
<dbReference type="Pfam" id="PF00887">
    <property type="entry name" value="ACBP"/>
    <property type="match status" value="1"/>
</dbReference>
<dbReference type="Proteomes" id="UP000027138">
    <property type="component" value="Unassembled WGS sequence"/>
</dbReference>
<evidence type="ECO:0000256" key="1">
    <source>
        <dbReference type="ARBA" id="ARBA00005567"/>
    </source>
</evidence>
<keyword evidence="7" id="KW-1185">Reference proteome</keyword>
<evidence type="ECO:0000313" key="7">
    <source>
        <dbReference type="Proteomes" id="UP000027138"/>
    </source>
</evidence>
<comment type="similarity">
    <text evidence="1">Belongs to the ACBP family.</text>
</comment>
<dbReference type="InterPro" id="IPR035984">
    <property type="entry name" value="Acyl-CoA-binding_sf"/>
</dbReference>
<keyword evidence="2" id="KW-0446">Lipid-binding</keyword>
<dbReference type="STRING" id="180498.A0A067K7E7"/>
<gene>
    <name evidence="6" type="ORF">JCGZ_12508</name>
</gene>
<sequence length="272" mass="31248">MELFFEFLLTVALSIFCSFLLAKLLSTATANDNDHYFEKTTTHYLKFEPESKSYHFETERKFGFVSKIVGVDKLGESMENKFTQQELYSNEGIKSFFHVTEDIKTDVDLTEEGSREENGLPKFEENSITKSETETEMGLIKEQIDFGKSEINLEIEEEDDWEGIERSELEKLFGAAVAFVGSINNADKILLNINSDLKLKLHGLHQVAIEGPCHVPQPRPFKFSARSKWNAWQKLGNMSPEVAMEQYINLVSRSIPGWMKDNFEDQVRKLHA</sequence>
<dbReference type="AlphaFoldDB" id="A0A067K7E7"/>
<evidence type="ECO:0000256" key="3">
    <source>
        <dbReference type="SAM" id="MobiDB-lite"/>
    </source>
</evidence>
<reference evidence="6 7" key="1">
    <citation type="journal article" date="2014" name="PLoS ONE">
        <title>Global Analysis of Gene Expression Profiles in Physic Nut (Jatropha curcas L.) Seedlings Exposed to Salt Stress.</title>
        <authorList>
            <person name="Zhang L."/>
            <person name="Zhang C."/>
            <person name="Wu P."/>
            <person name="Chen Y."/>
            <person name="Li M."/>
            <person name="Jiang H."/>
            <person name="Wu G."/>
        </authorList>
    </citation>
    <scope>NUCLEOTIDE SEQUENCE [LARGE SCALE GENOMIC DNA]</scope>
    <source>
        <strain evidence="7">cv. GZQX0401</strain>
        <tissue evidence="6">Young leaves</tissue>
    </source>
</reference>
<name>A0A067K7E7_JATCU</name>
<accession>A0A067K7E7</accession>
<dbReference type="Gene3D" id="1.20.80.10">
    <property type="match status" value="1"/>
</dbReference>
<feature type="signal peptide" evidence="4">
    <location>
        <begin position="1"/>
        <end position="30"/>
    </location>
</feature>
<keyword evidence="4" id="KW-0732">Signal</keyword>
<dbReference type="GO" id="GO:0006631">
    <property type="term" value="P:fatty acid metabolic process"/>
    <property type="evidence" value="ECO:0007669"/>
    <property type="project" value="TreeGrafter"/>
</dbReference>
<dbReference type="PANTHER" id="PTHR23310">
    <property type="entry name" value="ACYL-COA-BINDING PROTEIN, ACBP"/>
    <property type="match status" value="1"/>
</dbReference>
<dbReference type="SUPFAM" id="SSF47027">
    <property type="entry name" value="Acyl-CoA binding protein"/>
    <property type="match status" value="1"/>
</dbReference>
<dbReference type="OrthoDB" id="71307at2759"/>
<evidence type="ECO:0000313" key="6">
    <source>
        <dbReference type="EMBL" id="KDP32047.1"/>
    </source>
</evidence>
<dbReference type="EMBL" id="KK914593">
    <property type="protein sequence ID" value="KDP32047.1"/>
    <property type="molecule type" value="Genomic_DNA"/>
</dbReference>
<evidence type="ECO:0000256" key="2">
    <source>
        <dbReference type="ARBA" id="ARBA00023121"/>
    </source>
</evidence>
<dbReference type="InterPro" id="IPR014352">
    <property type="entry name" value="FERM/acyl-CoA-bd_prot_sf"/>
</dbReference>